<protein>
    <submittedName>
        <fullName evidence="2">M48 family metallopeptidase</fullName>
    </submittedName>
</protein>
<evidence type="ECO:0000313" key="2">
    <source>
        <dbReference type="EMBL" id="WVX67597.1"/>
    </source>
</evidence>
<keyword evidence="3" id="KW-1185">Reference proteome</keyword>
<dbReference type="Proteomes" id="UP001330434">
    <property type="component" value="Chromosome"/>
</dbReference>
<proteinExistence type="predicted"/>
<evidence type="ECO:0000259" key="1">
    <source>
        <dbReference type="Pfam" id="PF01863"/>
    </source>
</evidence>
<sequence>MNRCDFVNLTMDKAYYLEGLPVLLKSHPLSKSLRLRVDLQKKTPILTVPANCTPREIEKFLMGAVPWFRKQIAKEPKSESISNSGALSLPDSISFLGDPYRIVHKPALKKIEIHPNTQEIVIGRKQCNPQDLIKTHLIRRAFPYFENTSQNYANALNVKYAGIQLKDYRSRWGVCHRDKRLTYSWRLAMAPLEVLHYVCAHEISHLLHFNHSPDFWDVVASLMPDYKKQRLWLKNNGKALFEIF</sequence>
<dbReference type="EMBL" id="CP133270">
    <property type="protein sequence ID" value="WVX67597.1"/>
    <property type="molecule type" value="Genomic_DNA"/>
</dbReference>
<dbReference type="Pfam" id="PF01863">
    <property type="entry name" value="YgjP-like"/>
    <property type="match status" value="1"/>
</dbReference>
<dbReference type="Gene3D" id="3.30.2010.10">
    <property type="entry name" value="Metalloproteases ('zincins'), catalytic domain"/>
    <property type="match status" value="1"/>
</dbReference>
<organism evidence="2 3">
    <name type="scientific">Candidatus Bealeia paramacronuclearis</name>
    <dbReference type="NCBI Taxonomy" id="1921001"/>
    <lineage>
        <taxon>Bacteria</taxon>
        <taxon>Pseudomonadati</taxon>
        <taxon>Pseudomonadota</taxon>
        <taxon>Alphaproteobacteria</taxon>
        <taxon>Holosporales</taxon>
        <taxon>Holosporaceae</taxon>
        <taxon>Candidatus Bealeia</taxon>
    </lineage>
</organism>
<feature type="domain" description="YgjP-like metallopeptidase" evidence="1">
    <location>
        <begin position="31"/>
        <end position="236"/>
    </location>
</feature>
<dbReference type="CDD" id="cd07344">
    <property type="entry name" value="M48_yhfN_like"/>
    <property type="match status" value="1"/>
</dbReference>
<dbReference type="PANTHER" id="PTHR30399:SF1">
    <property type="entry name" value="UTP PYROPHOSPHATASE"/>
    <property type="match status" value="1"/>
</dbReference>
<reference evidence="2 3" key="1">
    <citation type="journal article" date="2024" name="Environ. Microbiol.">
        <title>Novel evolutionary insights on the interactions of the Holosporales (Alphaproteobacteria) with eukaryotic hosts from comparative genomics.</title>
        <authorList>
            <person name="Giovannini M."/>
            <person name="Petroni G."/>
            <person name="Castelli M."/>
        </authorList>
    </citation>
    <scope>NUCLEOTIDE SEQUENCE [LARGE SCALE GENOMIC DNA]</scope>
    <source>
        <strain evidence="2 3">US_Bl 15I1</strain>
    </source>
</reference>
<dbReference type="RefSeq" id="WP_331256311.1">
    <property type="nucleotide sequence ID" value="NZ_CP133270.1"/>
</dbReference>
<dbReference type="InterPro" id="IPR053136">
    <property type="entry name" value="UTP_pyrophosphatase-like"/>
</dbReference>
<dbReference type="InterPro" id="IPR002725">
    <property type="entry name" value="YgjP-like_metallopeptidase"/>
</dbReference>
<gene>
    <name evidence="2" type="ORF">Bealeia1_01811</name>
</gene>
<dbReference type="PANTHER" id="PTHR30399">
    <property type="entry name" value="UNCHARACTERIZED PROTEIN YGJP"/>
    <property type="match status" value="1"/>
</dbReference>
<accession>A0ABZ2C5Y4</accession>
<name>A0ABZ2C5Y4_9PROT</name>
<evidence type="ECO:0000313" key="3">
    <source>
        <dbReference type="Proteomes" id="UP001330434"/>
    </source>
</evidence>